<dbReference type="EnsemblFungi" id="EJT76056">
    <property type="protein sequence ID" value="EJT76056"/>
    <property type="gene ID" value="GGTG_05980"/>
</dbReference>
<reference evidence="2" key="4">
    <citation type="journal article" date="2015" name="G3 (Bethesda)">
        <title>Genome sequences of three phytopathogenic species of the Magnaporthaceae family of fungi.</title>
        <authorList>
            <person name="Okagaki L.H."/>
            <person name="Nunes C.C."/>
            <person name="Sailsbery J."/>
            <person name="Clay B."/>
            <person name="Brown D."/>
            <person name="John T."/>
            <person name="Oh Y."/>
            <person name="Young N."/>
            <person name="Fitzgerald M."/>
            <person name="Haas B.J."/>
            <person name="Zeng Q."/>
            <person name="Young S."/>
            <person name="Adiconis X."/>
            <person name="Fan L."/>
            <person name="Levin J.Z."/>
            <person name="Mitchell T.K."/>
            <person name="Okubara P.A."/>
            <person name="Farman M.L."/>
            <person name="Kohn L.M."/>
            <person name="Birren B."/>
            <person name="Ma L.-J."/>
            <person name="Dean R.A."/>
        </authorList>
    </citation>
    <scope>NUCLEOTIDE SEQUENCE</scope>
    <source>
        <strain evidence="2">R3-111a-1</strain>
    </source>
</reference>
<keyword evidence="3" id="KW-1185">Reference proteome</keyword>
<reference evidence="1" key="2">
    <citation type="submission" date="2010-07" db="EMBL/GenBank/DDBJ databases">
        <authorList>
            <consortium name="The Broad Institute Genome Sequencing Platform"/>
            <consortium name="Broad Institute Genome Sequencing Center for Infectious Disease"/>
            <person name="Ma L.-J."/>
            <person name="Dead R."/>
            <person name="Young S."/>
            <person name="Zeng Q."/>
            <person name="Koehrsen M."/>
            <person name="Alvarado L."/>
            <person name="Berlin A."/>
            <person name="Chapman S.B."/>
            <person name="Chen Z."/>
            <person name="Freedman E."/>
            <person name="Gellesch M."/>
            <person name="Goldberg J."/>
            <person name="Griggs A."/>
            <person name="Gujja S."/>
            <person name="Heilman E.R."/>
            <person name="Heiman D."/>
            <person name="Hepburn T."/>
            <person name="Howarth C."/>
            <person name="Jen D."/>
            <person name="Larson L."/>
            <person name="Mehta T."/>
            <person name="Neiman D."/>
            <person name="Pearson M."/>
            <person name="Roberts A."/>
            <person name="Saif S."/>
            <person name="Shea T."/>
            <person name="Shenoy N."/>
            <person name="Sisk P."/>
            <person name="Stolte C."/>
            <person name="Sykes S."/>
            <person name="Walk T."/>
            <person name="White J."/>
            <person name="Yandava C."/>
            <person name="Haas B."/>
            <person name="Nusbaum C."/>
            <person name="Birren B."/>
        </authorList>
    </citation>
    <scope>NUCLEOTIDE SEQUENCE</scope>
    <source>
        <strain evidence="1">R3-111a-1</strain>
    </source>
</reference>
<name>J3NXH4_GAET3</name>
<reference evidence="2" key="5">
    <citation type="submission" date="2018-04" db="UniProtKB">
        <authorList>
            <consortium name="EnsemblFungi"/>
        </authorList>
    </citation>
    <scope>IDENTIFICATION</scope>
    <source>
        <strain evidence="2">R3-111a-1</strain>
    </source>
</reference>
<evidence type="ECO:0000313" key="3">
    <source>
        <dbReference type="Proteomes" id="UP000006039"/>
    </source>
</evidence>
<protein>
    <submittedName>
        <fullName evidence="1 2">Uncharacterized protein</fullName>
    </submittedName>
</protein>
<evidence type="ECO:0000313" key="1">
    <source>
        <dbReference type="EMBL" id="EJT76056.1"/>
    </source>
</evidence>
<dbReference type="HOGENOM" id="CLU_2922760_0_0_1"/>
<reference evidence="1" key="3">
    <citation type="submission" date="2010-09" db="EMBL/GenBank/DDBJ databases">
        <title>Annotation of Gaeumannomyces graminis var. tritici R3-111a-1.</title>
        <authorList>
            <consortium name="The Broad Institute Genome Sequencing Platform"/>
            <person name="Ma L.-J."/>
            <person name="Dead R."/>
            <person name="Young S.K."/>
            <person name="Zeng Q."/>
            <person name="Gargeya S."/>
            <person name="Fitzgerald M."/>
            <person name="Haas B."/>
            <person name="Abouelleil A."/>
            <person name="Alvarado L."/>
            <person name="Arachchi H.M."/>
            <person name="Berlin A."/>
            <person name="Brown A."/>
            <person name="Chapman S.B."/>
            <person name="Chen Z."/>
            <person name="Dunbar C."/>
            <person name="Freedman E."/>
            <person name="Gearin G."/>
            <person name="Gellesch M."/>
            <person name="Goldberg J."/>
            <person name="Griggs A."/>
            <person name="Gujja S."/>
            <person name="Heiman D."/>
            <person name="Howarth C."/>
            <person name="Larson L."/>
            <person name="Lui A."/>
            <person name="MacDonald P.J.P."/>
            <person name="Mehta T."/>
            <person name="Montmayeur A."/>
            <person name="Murphy C."/>
            <person name="Neiman D."/>
            <person name="Pearson M."/>
            <person name="Priest M."/>
            <person name="Roberts A."/>
            <person name="Saif S."/>
            <person name="Shea T."/>
            <person name="Shenoy N."/>
            <person name="Sisk P."/>
            <person name="Stolte C."/>
            <person name="Sykes S."/>
            <person name="Yandava C."/>
            <person name="Wortman J."/>
            <person name="Nusbaum C."/>
            <person name="Birren B."/>
        </authorList>
    </citation>
    <scope>NUCLEOTIDE SEQUENCE</scope>
    <source>
        <strain evidence="1">R3-111a-1</strain>
    </source>
</reference>
<dbReference type="AlphaFoldDB" id="J3NXH4"/>
<dbReference type="Proteomes" id="UP000006039">
    <property type="component" value="Unassembled WGS sequence"/>
</dbReference>
<dbReference type="EMBL" id="GL385397">
    <property type="protein sequence ID" value="EJT76056.1"/>
    <property type="molecule type" value="Genomic_DNA"/>
</dbReference>
<dbReference type="RefSeq" id="XP_009222056.1">
    <property type="nucleotide sequence ID" value="XM_009223792.1"/>
</dbReference>
<dbReference type="GeneID" id="20346438"/>
<reference evidence="3" key="1">
    <citation type="submission" date="2010-07" db="EMBL/GenBank/DDBJ databases">
        <title>The genome sequence of Gaeumannomyces graminis var. tritici strain R3-111a-1.</title>
        <authorList>
            <consortium name="The Broad Institute Genome Sequencing Platform"/>
            <person name="Ma L.-J."/>
            <person name="Dead R."/>
            <person name="Young S."/>
            <person name="Zeng Q."/>
            <person name="Koehrsen M."/>
            <person name="Alvarado L."/>
            <person name="Berlin A."/>
            <person name="Chapman S.B."/>
            <person name="Chen Z."/>
            <person name="Freedman E."/>
            <person name="Gellesch M."/>
            <person name="Goldberg J."/>
            <person name="Griggs A."/>
            <person name="Gujja S."/>
            <person name="Heilman E.R."/>
            <person name="Heiman D."/>
            <person name="Hepburn T."/>
            <person name="Howarth C."/>
            <person name="Jen D."/>
            <person name="Larson L."/>
            <person name="Mehta T."/>
            <person name="Neiman D."/>
            <person name="Pearson M."/>
            <person name="Roberts A."/>
            <person name="Saif S."/>
            <person name="Shea T."/>
            <person name="Shenoy N."/>
            <person name="Sisk P."/>
            <person name="Stolte C."/>
            <person name="Sykes S."/>
            <person name="Walk T."/>
            <person name="White J."/>
            <person name="Yandava C."/>
            <person name="Haas B."/>
            <person name="Nusbaum C."/>
            <person name="Birren B."/>
        </authorList>
    </citation>
    <scope>NUCLEOTIDE SEQUENCE [LARGE SCALE GENOMIC DNA]</scope>
    <source>
        <strain evidence="3">R3-111a-1</strain>
    </source>
</reference>
<sequence length="61" mass="6651">MANCGCETSKTCACGQECSCDNCPDKRRGHLCRARMRCDARSLGFYGAAVLTRTPENQVFG</sequence>
<proteinExistence type="predicted"/>
<accession>J3NXH4</accession>
<evidence type="ECO:0000313" key="2">
    <source>
        <dbReference type="EnsemblFungi" id="EJT76056"/>
    </source>
</evidence>
<organism evidence="1">
    <name type="scientific">Gaeumannomyces tritici (strain R3-111a-1)</name>
    <name type="common">Wheat and barley take-all root rot fungus</name>
    <name type="synonym">Gaeumannomyces graminis var. tritici</name>
    <dbReference type="NCBI Taxonomy" id="644352"/>
    <lineage>
        <taxon>Eukaryota</taxon>
        <taxon>Fungi</taxon>
        <taxon>Dikarya</taxon>
        <taxon>Ascomycota</taxon>
        <taxon>Pezizomycotina</taxon>
        <taxon>Sordariomycetes</taxon>
        <taxon>Sordariomycetidae</taxon>
        <taxon>Magnaporthales</taxon>
        <taxon>Magnaporthaceae</taxon>
        <taxon>Gaeumannomyces</taxon>
    </lineage>
</organism>
<gene>
    <name evidence="2" type="primary">20346438</name>
    <name evidence="1" type="ORF">GGTG_05980</name>
</gene>
<dbReference type="VEuPathDB" id="FungiDB:GGTG_05980"/>